<protein>
    <submittedName>
        <fullName evidence="1">Uncharacterized protein</fullName>
    </submittedName>
</protein>
<sequence>MTLPEPVKIIETPHHFWFGGVDLAYAVVGDTKVEKLGMIDGKEHYQVTKSFIVSSYEYSKYDDPYEEAFARITEKDEK</sequence>
<comment type="caution">
    <text evidence="1">The sequence shown here is derived from an EMBL/GenBank/DDBJ whole genome shotgun (WGS) entry which is preliminary data.</text>
</comment>
<evidence type="ECO:0000313" key="1">
    <source>
        <dbReference type="EMBL" id="RXV75312.1"/>
    </source>
</evidence>
<evidence type="ECO:0000313" key="2">
    <source>
        <dbReference type="Proteomes" id="UP000289316"/>
    </source>
</evidence>
<organism evidence="1 2">
    <name type="scientific">Ligilactobacillus murinus</name>
    <dbReference type="NCBI Taxonomy" id="1622"/>
    <lineage>
        <taxon>Bacteria</taxon>
        <taxon>Bacillati</taxon>
        <taxon>Bacillota</taxon>
        <taxon>Bacilli</taxon>
        <taxon>Lactobacillales</taxon>
        <taxon>Lactobacillaceae</taxon>
        <taxon>Ligilactobacillus</taxon>
    </lineage>
</organism>
<proteinExistence type="predicted"/>
<dbReference type="EMBL" id="QZFR01000005">
    <property type="protein sequence ID" value="RXV75312.1"/>
    <property type="molecule type" value="Genomic_DNA"/>
</dbReference>
<dbReference type="AlphaFoldDB" id="A0A4Q2AWZ8"/>
<reference evidence="1 2" key="1">
    <citation type="submission" date="2018-09" db="EMBL/GenBank/DDBJ databases">
        <title>Murine metabolic-syndrome-specific gut microbial biobank.</title>
        <authorList>
            <person name="Liu C."/>
        </authorList>
    </citation>
    <scope>NUCLEOTIDE SEQUENCE [LARGE SCALE GENOMIC DNA]</scope>
    <source>
        <strain evidence="1 2">C-30</strain>
    </source>
</reference>
<accession>A0A4Q2AWZ8</accession>
<dbReference type="RefSeq" id="WP_119448135.1">
    <property type="nucleotide sequence ID" value="NZ_JAASIZ010000066.1"/>
</dbReference>
<name>A0A4Q2AWZ8_9LACO</name>
<gene>
    <name evidence="1" type="ORF">D6C19_01315</name>
</gene>
<dbReference type="Proteomes" id="UP000289316">
    <property type="component" value="Unassembled WGS sequence"/>
</dbReference>